<keyword evidence="4" id="KW-0539">Nucleus</keyword>
<evidence type="ECO:0000313" key="8">
    <source>
        <dbReference type="Proteomes" id="UP000054081"/>
    </source>
</evidence>
<dbReference type="GO" id="GO:0036297">
    <property type="term" value="P:interstrand cross-link repair"/>
    <property type="evidence" value="ECO:0007669"/>
    <property type="project" value="TreeGrafter"/>
</dbReference>
<dbReference type="CDD" id="cd11721">
    <property type="entry name" value="FANCD2"/>
    <property type="match status" value="1"/>
</dbReference>
<dbReference type="GO" id="GO:0070182">
    <property type="term" value="F:DNA polymerase binding"/>
    <property type="evidence" value="ECO:0007669"/>
    <property type="project" value="TreeGrafter"/>
</dbReference>
<dbReference type="Proteomes" id="UP000054081">
    <property type="component" value="Unassembled WGS sequence"/>
</dbReference>
<evidence type="ECO:0000256" key="6">
    <source>
        <dbReference type="SAM" id="MobiDB-lite"/>
    </source>
</evidence>
<feature type="region of interest" description="Disordered" evidence="6">
    <location>
        <begin position="865"/>
        <end position="896"/>
    </location>
</feature>
<evidence type="ECO:0000256" key="2">
    <source>
        <dbReference type="ARBA" id="ARBA00022499"/>
    </source>
</evidence>
<reference evidence="7 8" key="1">
    <citation type="submission" date="2014-04" db="EMBL/GenBank/DDBJ databases">
        <title>Genome evolution of avian class.</title>
        <authorList>
            <person name="Zhang G."/>
            <person name="Li C."/>
        </authorList>
    </citation>
    <scope>NUCLEOTIDE SEQUENCE [LARGE SCALE GENOMIC DNA]</scope>
    <source>
        <strain evidence="7">BGI_AS28</strain>
    </source>
</reference>
<evidence type="ECO:0000313" key="7">
    <source>
        <dbReference type="EMBL" id="KFW62460.1"/>
    </source>
</evidence>
<comment type="similarity">
    <text evidence="5">Belongs to the Fanconi anemia protein FANCD2 family.</text>
</comment>
<feature type="region of interest" description="Disordered" evidence="6">
    <location>
        <begin position="1"/>
        <end position="44"/>
    </location>
</feature>
<dbReference type="EMBL" id="KL224655">
    <property type="protein sequence ID" value="KFW62460.1"/>
    <property type="molecule type" value="Genomic_DNA"/>
</dbReference>
<feature type="region of interest" description="Disordered" evidence="6">
    <location>
        <begin position="1400"/>
        <end position="1421"/>
    </location>
</feature>
<dbReference type="STRING" id="9238.A0A093NKE1"/>
<dbReference type="PANTHER" id="PTHR32086">
    <property type="entry name" value="FANCONI ANEMIA GROUP D2 PROTEIN"/>
    <property type="match status" value="1"/>
</dbReference>
<accession>A0A093NKE1</accession>
<sequence>MVSKRKLSKADASGESCKTDLASRCSETKKSRISDKEKSSAHGGVENEGVFEELLRTSGIILKAGEGQNEIAVDQMAFQKKLCLALEKHPTYPGVVKQFISGLESHIKDRNQFKNCLLPCTPIRTEGSRTLVHSYCESLIKLLLGIKILQPAVITLLLEKIPEFFFDIVGTFGTNFPRLIVNQFKWLDRLLDSQDLVRKLMQMVSVSPVPIQHDIITSLPEILEDSQQSEVARELSCLLKQGRRLTVPILDALSRLDLDAGLLAEVRQSAMTIVPSVKLEDLPVVVKFILHNVKAADAVEVISDLRKSLDLSSCVLPLQILGSQKKLKSQVQASSSMSQVTTSQNCVKLLFDVIKLAVRFQKDVSEAWIKAIENSTSVSDHKVLDLIVLLLIHSTNTKNRKQTEKVLRSKIRLGCMPEQLMQNAFQNHSLVIKDFFPSILALAQTFLHSAHPAIVSFGSCMYKQAFAAFDSYCQQEVVTALVTHVCSGNETELDISLDVLTDLVILHTSLLMRYATFVKTILDSTQKLNPCQIRKLFYILSTLAFSQRQEGSYIQDDMHMVIRKWLSSTVPNHKQMGIIGAVTMIGSVALKRNEGDGSSLERPELNSERDGQLSTLLDLVGFCCEQKPEVLALYYDELASLIEKQKGNLDLQLLDEFGKSLVEDFPSDFVVDLSPTVDGSFLFPVKSLYNLDEDESQGAIAINLLPLVSQSELGRVTDGMSNQSKRVVSPICLSPCFRLLRLYTGEQNSGSLEEIDALLGCPLYLTDLEVEGKLDSLSKQEREFLCSLLFYALNWFREVVNAFCQQQDAEMKGKVLSRLQNITELQNVLGKCLAATPGYVPPPATFDSEALEAVLSINAVGPVRKRNGRKKKSDGSKAGSADRSQADDSSEGNQPDIELSELEKTAAEREAGNPLAQLQSYRPYFRELDLEVFTVLHCGLLTKSVLDTEMHTEVNGTALARPAEVCLLLDDLCWKLEHVLTPGSTRRVPFPKASYKDIGFSHLCQRSPKEVAMSVVKLLKPLCNHMENMHNYFQVMATQNRDVEDEPGVNIQEHQLMSSCYQQLLLTFRSLFAWNGFSQHENTDLLRSALQVLADRLKPGETEFLLLEELISESFHYLLNFQQSVPSFHCAFILTQLLIAIAEKPMAGWKKEKMASLAKQFLCQSWVKPSGDREKGSQFNSALHTLLCVYLEHTDNILKAIEEISSVGVPELINSAKDGCSSTYPTLSRQTFPVFFRVMMAQLESSMKSIPAGKPSDSSEVQLEKLLRWNIAVRNFHILVNLVKVFDSRPVLSICLKYGRLFVEVFLKLAMPLLDYSFKKHRDDVQSLLKTLQLSTRQLHHMCGHSKIRQDIGLTNHVPLLKKSLEQFVYRVKAMLAFNHCQEAFWVGILKNRDLQGEEILSQASEERDSDEEDSAESPAE</sequence>
<evidence type="ECO:0000256" key="4">
    <source>
        <dbReference type="ARBA" id="ARBA00023242"/>
    </source>
</evidence>
<feature type="compositionally biased region" description="Acidic residues" evidence="6">
    <location>
        <begin position="1408"/>
        <end position="1421"/>
    </location>
</feature>
<feature type="non-terminal residue" evidence="7">
    <location>
        <position position="1421"/>
    </location>
</feature>
<dbReference type="Pfam" id="PF14631">
    <property type="entry name" value="FancD2"/>
    <property type="match status" value="1"/>
</dbReference>
<name>A0A093NKE1_PYGAD</name>
<dbReference type="GO" id="GO:0007129">
    <property type="term" value="P:homologous chromosome pairing at meiosis"/>
    <property type="evidence" value="ECO:0007669"/>
    <property type="project" value="TreeGrafter"/>
</dbReference>
<keyword evidence="8" id="KW-1185">Reference proteome</keyword>
<evidence type="ECO:0000256" key="5">
    <source>
        <dbReference type="ARBA" id="ARBA00093456"/>
    </source>
</evidence>
<keyword evidence="3" id="KW-0832">Ubl conjugation</keyword>
<dbReference type="GO" id="GO:1990918">
    <property type="term" value="P:double-strand break repair involved in meiotic recombination"/>
    <property type="evidence" value="ECO:0007669"/>
    <property type="project" value="TreeGrafter"/>
</dbReference>
<protein>
    <submittedName>
        <fullName evidence="7">Fanconi anemia group D2 protein</fullName>
    </submittedName>
</protein>
<feature type="compositionally biased region" description="Basic and acidic residues" evidence="6">
    <location>
        <begin position="26"/>
        <end position="40"/>
    </location>
</feature>
<dbReference type="InterPro" id="IPR029448">
    <property type="entry name" value="FANCD2"/>
</dbReference>
<dbReference type="PANTHER" id="PTHR32086:SF0">
    <property type="entry name" value="FANCONI ANEMIA GROUP D2 PROTEIN"/>
    <property type="match status" value="1"/>
</dbReference>
<evidence type="ECO:0000256" key="3">
    <source>
        <dbReference type="ARBA" id="ARBA00022843"/>
    </source>
</evidence>
<dbReference type="GO" id="GO:0005634">
    <property type="term" value="C:nucleus"/>
    <property type="evidence" value="ECO:0007669"/>
    <property type="project" value="UniProtKB-SubCell"/>
</dbReference>
<proteinExistence type="inferred from homology"/>
<evidence type="ECO:0000256" key="1">
    <source>
        <dbReference type="ARBA" id="ARBA00004123"/>
    </source>
</evidence>
<organism evidence="7 8">
    <name type="scientific">Pygoscelis adeliae</name>
    <name type="common">Adelie penguin</name>
    <dbReference type="NCBI Taxonomy" id="9238"/>
    <lineage>
        <taxon>Eukaryota</taxon>
        <taxon>Metazoa</taxon>
        <taxon>Chordata</taxon>
        <taxon>Craniata</taxon>
        <taxon>Vertebrata</taxon>
        <taxon>Euteleostomi</taxon>
        <taxon>Archelosauria</taxon>
        <taxon>Archosauria</taxon>
        <taxon>Dinosauria</taxon>
        <taxon>Saurischia</taxon>
        <taxon>Theropoda</taxon>
        <taxon>Coelurosauria</taxon>
        <taxon>Aves</taxon>
        <taxon>Neognathae</taxon>
        <taxon>Neoaves</taxon>
        <taxon>Aequornithes</taxon>
        <taxon>Sphenisciformes</taxon>
        <taxon>Spheniscidae</taxon>
        <taxon>Pygoscelis</taxon>
    </lineage>
</organism>
<dbReference type="GO" id="GO:0000793">
    <property type="term" value="C:condensed chromosome"/>
    <property type="evidence" value="ECO:0007669"/>
    <property type="project" value="TreeGrafter"/>
</dbReference>
<keyword evidence="2" id="KW-1017">Isopeptide bond</keyword>
<gene>
    <name evidence="7" type="ORF">AS28_10148</name>
</gene>
<comment type="subcellular location">
    <subcellularLocation>
        <location evidence="1">Nucleus</location>
    </subcellularLocation>
</comment>
<dbReference type="GO" id="GO:0031573">
    <property type="term" value="P:mitotic intra-S DNA damage checkpoint signaling"/>
    <property type="evidence" value="ECO:0007669"/>
    <property type="project" value="TreeGrafter"/>
</dbReference>